<sequence length="61" mass="6912">MDRDGLFSRRDHHGVDGLTDVTHSIHYALKFEASLLNQANTSFDFTARSLNEQLYLLRGCG</sequence>
<dbReference type="EMBL" id="FBWG01000049">
    <property type="protein sequence ID" value="CUX61560.1"/>
    <property type="molecule type" value="Genomic_DNA"/>
</dbReference>
<accession>A0A1S7S3K8</accession>
<name>A0A1S7S3K8_9HYPH</name>
<protein>
    <submittedName>
        <fullName evidence="1">Uncharacterized protein</fullName>
    </submittedName>
</protein>
<dbReference type="AlphaFoldDB" id="A0A1S7S3K8"/>
<dbReference type="Proteomes" id="UP000191987">
    <property type="component" value="Unassembled WGS sequence"/>
</dbReference>
<reference evidence="1 2" key="1">
    <citation type="submission" date="2016-01" db="EMBL/GenBank/DDBJ databases">
        <authorList>
            <person name="Oliw E.H."/>
        </authorList>
    </citation>
    <scope>NUCLEOTIDE SEQUENCE [LARGE SCALE GENOMIC DNA]</scope>
    <source>
        <strain evidence="1 2">Zutra 3-1</strain>
    </source>
</reference>
<gene>
    <name evidence="1" type="ORF">AGR7C_pAt0079</name>
</gene>
<evidence type="ECO:0000313" key="1">
    <source>
        <dbReference type="EMBL" id="CUX61560.1"/>
    </source>
</evidence>
<proteinExistence type="predicted"/>
<organism evidence="1 2">
    <name type="scientific">Agrobacterium deltaense Zutra 3/1</name>
    <dbReference type="NCBI Taxonomy" id="1183427"/>
    <lineage>
        <taxon>Bacteria</taxon>
        <taxon>Pseudomonadati</taxon>
        <taxon>Pseudomonadota</taxon>
        <taxon>Alphaproteobacteria</taxon>
        <taxon>Hyphomicrobiales</taxon>
        <taxon>Rhizobiaceae</taxon>
        <taxon>Rhizobium/Agrobacterium group</taxon>
        <taxon>Agrobacterium</taxon>
    </lineage>
</organism>
<evidence type="ECO:0000313" key="2">
    <source>
        <dbReference type="Proteomes" id="UP000191987"/>
    </source>
</evidence>